<organism evidence="1 2">
    <name type="scientific">Tegillarca granosa</name>
    <name type="common">Malaysian cockle</name>
    <name type="synonym">Anadara granosa</name>
    <dbReference type="NCBI Taxonomy" id="220873"/>
    <lineage>
        <taxon>Eukaryota</taxon>
        <taxon>Metazoa</taxon>
        <taxon>Spiralia</taxon>
        <taxon>Lophotrochozoa</taxon>
        <taxon>Mollusca</taxon>
        <taxon>Bivalvia</taxon>
        <taxon>Autobranchia</taxon>
        <taxon>Pteriomorphia</taxon>
        <taxon>Arcoida</taxon>
        <taxon>Arcoidea</taxon>
        <taxon>Arcidae</taxon>
        <taxon>Tegillarca</taxon>
    </lineage>
</organism>
<sequence>MHFGGIPDKEINSRTRLLVIMKQMLDCGMLKDGDFVMVDKGQMFDCGMLKEGDCVMVNKGFNIKEIDNLGLMLIIPPNAPSEGQMSAADVRTTKK</sequence>
<evidence type="ECO:0008006" key="3">
    <source>
        <dbReference type="Google" id="ProtNLM"/>
    </source>
</evidence>
<comment type="caution">
    <text evidence="1">The sequence shown here is derived from an EMBL/GenBank/DDBJ whole genome shotgun (WGS) entry which is preliminary data.</text>
</comment>
<protein>
    <recommendedName>
        <fullName evidence="3">Pyruvate kinase</fullName>
    </recommendedName>
</protein>
<evidence type="ECO:0000313" key="2">
    <source>
        <dbReference type="Proteomes" id="UP001217089"/>
    </source>
</evidence>
<reference evidence="1 2" key="1">
    <citation type="submission" date="2022-12" db="EMBL/GenBank/DDBJ databases">
        <title>Chromosome-level genome of Tegillarca granosa.</title>
        <authorList>
            <person name="Kim J."/>
        </authorList>
    </citation>
    <scope>NUCLEOTIDE SEQUENCE [LARGE SCALE GENOMIC DNA]</scope>
    <source>
        <strain evidence="1">Teg-2019</strain>
        <tissue evidence="1">Adductor muscle</tissue>
    </source>
</reference>
<dbReference type="Proteomes" id="UP001217089">
    <property type="component" value="Unassembled WGS sequence"/>
</dbReference>
<evidence type="ECO:0000313" key="1">
    <source>
        <dbReference type="EMBL" id="KAJ8303752.1"/>
    </source>
</evidence>
<dbReference type="EMBL" id="JARBDR010000908">
    <property type="protein sequence ID" value="KAJ8303752.1"/>
    <property type="molecule type" value="Genomic_DNA"/>
</dbReference>
<name>A0ABQ9EII7_TEGGR</name>
<gene>
    <name evidence="1" type="ORF">KUTeg_018675</name>
</gene>
<keyword evidence="2" id="KW-1185">Reference proteome</keyword>
<accession>A0ABQ9EII7</accession>
<proteinExistence type="predicted"/>